<evidence type="ECO:0000256" key="1">
    <source>
        <dbReference type="ARBA" id="ARBA00023027"/>
    </source>
</evidence>
<comment type="caution">
    <text evidence="5">The sequence shown here is derived from an EMBL/GenBank/DDBJ whole genome shotgun (WGS) entry which is preliminary data.</text>
</comment>
<dbReference type="Proteomes" id="UP001558713">
    <property type="component" value="Unassembled WGS sequence"/>
</dbReference>
<feature type="domain" description="TIR" evidence="4">
    <location>
        <begin position="149"/>
        <end position="311"/>
    </location>
</feature>
<dbReference type="PANTHER" id="PTHR32009">
    <property type="entry name" value="TMV RESISTANCE PROTEIN N-LIKE"/>
    <property type="match status" value="1"/>
</dbReference>
<dbReference type="AlphaFoldDB" id="A0ABD1BW73"/>
<dbReference type="PROSITE" id="PS50104">
    <property type="entry name" value="TIR"/>
    <property type="match status" value="1"/>
</dbReference>
<keyword evidence="1" id="KW-0520">NAD</keyword>
<name>A0ABD1BW73_CARAN</name>
<gene>
    <name evidence="5" type="ORF">V5N11_002160</name>
</gene>
<dbReference type="SMART" id="SM00255">
    <property type="entry name" value="TIR"/>
    <property type="match status" value="1"/>
</dbReference>
<keyword evidence="3" id="KW-1133">Transmembrane helix</keyword>
<keyword evidence="6" id="KW-1185">Reference proteome</keyword>
<dbReference type="InterPro" id="IPR000157">
    <property type="entry name" value="TIR_dom"/>
</dbReference>
<accession>A0ABD1BW73</accession>
<organism evidence="5 6">
    <name type="scientific">Cardamine amara subsp. amara</name>
    <dbReference type="NCBI Taxonomy" id="228776"/>
    <lineage>
        <taxon>Eukaryota</taxon>
        <taxon>Viridiplantae</taxon>
        <taxon>Streptophyta</taxon>
        <taxon>Embryophyta</taxon>
        <taxon>Tracheophyta</taxon>
        <taxon>Spermatophyta</taxon>
        <taxon>Magnoliopsida</taxon>
        <taxon>eudicotyledons</taxon>
        <taxon>Gunneridae</taxon>
        <taxon>Pentapetalae</taxon>
        <taxon>rosids</taxon>
        <taxon>malvids</taxon>
        <taxon>Brassicales</taxon>
        <taxon>Brassicaceae</taxon>
        <taxon>Cardamineae</taxon>
        <taxon>Cardamine</taxon>
    </lineage>
</organism>
<feature type="compositionally biased region" description="Pro residues" evidence="2">
    <location>
        <begin position="72"/>
        <end position="84"/>
    </location>
</feature>
<dbReference type="FunFam" id="3.40.50.10140:FF:000007">
    <property type="entry name" value="Disease resistance protein (TIR-NBS-LRR class)"/>
    <property type="match status" value="1"/>
</dbReference>
<feature type="compositionally biased region" description="Low complexity" evidence="2">
    <location>
        <begin position="85"/>
        <end position="95"/>
    </location>
</feature>
<sequence>MGSSFLLGTIAGATAAVGCFTLYKIVRYHRGNKEMDSYSSSLSSPPSLSPPPSSLPPSSPQPLLSTSSPTSLSPPPSSLPPSSPQPFLSTSSPTSLSPPPSSLPPSSPQPLLSTSSPTPLSPPPSSLPPSSPPSFLPPSSPPSSSSQTMTHSLFSSFHGPDVRKSFMSHFRKELLNKGITPFFDDDIERGKSIGPELIDAIRRSSISIVVFSKNFASSSWCLDELAEISKCRELGQKVMTVFHEVDPTDVKKQTGDFGVAFKNTCMGRQKEEIERWRRALAEVATIAGEHSSKWFVFFAFLIFITTCTQSF</sequence>
<evidence type="ECO:0000313" key="6">
    <source>
        <dbReference type="Proteomes" id="UP001558713"/>
    </source>
</evidence>
<dbReference type="PANTHER" id="PTHR32009:SF115">
    <property type="entry name" value="RPP1-LIKE DISEASE RESISTANCE PROTEIN-RELATED"/>
    <property type="match status" value="1"/>
</dbReference>
<feature type="compositionally biased region" description="Pro residues" evidence="2">
    <location>
        <begin position="119"/>
        <end position="141"/>
    </location>
</feature>
<dbReference type="SUPFAM" id="SSF52200">
    <property type="entry name" value="Toll/Interleukin receptor TIR domain"/>
    <property type="match status" value="1"/>
</dbReference>
<keyword evidence="3" id="KW-0812">Transmembrane</keyword>
<feature type="region of interest" description="Disordered" evidence="2">
    <location>
        <begin position="35"/>
        <end position="154"/>
    </location>
</feature>
<evidence type="ECO:0000313" key="5">
    <source>
        <dbReference type="EMBL" id="KAL1221319.1"/>
    </source>
</evidence>
<feature type="compositionally biased region" description="Pro residues" evidence="2">
    <location>
        <begin position="47"/>
        <end position="60"/>
    </location>
</feature>
<protein>
    <submittedName>
        <fullName evidence="5">Disease resistance protein RPP1</fullName>
    </submittedName>
</protein>
<reference evidence="5 6" key="1">
    <citation type="submission" date="2024-04" db="EMBL/GenBank/DDBJ databases">
        <title>Genome assembly C_amara_ONT_v2.</title>
        <authorList>
            <person name="Yant L."/>
            <person name="Moore C."/>
            <person name="Slenker M."/>
        </authorList>
    </citation>
    <scope>NUCLEOTIDE SEQUENCE [LARGE SCALE GENOMIC DNA]</scope>
    <source>
        <tissue evidence="5">Leaf</tissue>
    </source>
</reference>
<dbReference type="PRINTS" id="PR01217">
    <property type="entry name" value="PRICHEXTENSN"/>
</dbReference>
<evidence type="ECO:0000256" key="2">
    <source>
        <dbReference type="SAM" id="MobiDB-lite"/>
    </source>
</evidence>
<feature type="compositionally biased region" description="Low complexity" evidence="2">
    <location>
        <begin position="61"/>
        <end position="71"/>
    </location>
</feature>
<feature type="transmembrane region" description="Helical" evidence="3">
    <location>
        <begin position="6"/>
        <end position="26"/>
    </location>
</feature>
<dbReference type="EMBL" id="JBANAX010000130">
    <property type="protein sequence ID" value="KAL1221319.1"/>
    <property type="molecule type" value="Genomic_DNA"/>
</dbReference>
<feature type="compositionally biased region" description="Pro residues" evidence="2">
    <location>
        <begin position="96"/>
        <end position="108"/>
    </location>
</feature>
<keyword evidence="3" id="KW-0472">Membrane</keyword>
<dbReference type="Gene3D" id="3.40.50.10140">
    <property type="entry name" value="Toll/interleukin-1 receptor homology (TIR) domain"/>
    <property type="match status" value="1"/>
</dbReference>
<feature type="compositionally biased region" description="Low complexity" evidence="2">
    <location>
        <begin position="109"/>
        <end position="118"/>
    </location>
</feature>
<evidence type="ECO:0000256" key="3">
    <source>
        <dbReference type="SAM" id="Phobius"/>
    </source>
</evidence>
<dbReference type="Pfam" id="PF01582">
    <property type="entry name" value="TIR"/>
    <property type="match status" value="1"/>
</dbReference>
<evidence type="ECO:0000259" key="4">
    <source>
        <dbReference type="PROSITE" id="PS50104"/>
    </source>
</evidence>
<dbReference type="InterPro" id="IPR035897">
    <property type="entry name" value="Toll_tir_struct_dom_sf"/>
</dbReference>
<proteinExistence type="predicted"/>